<feature type="non-terminal residue" evidence="2">
    <location>
        <position position="1"/>
    </location>
</feature>
<organism evidence="2 3">
    <name type="scientific">Vibrio anguillarum</name>
    <name type="common">Listonella anguillarum</name>
    <dbReference type="NCBI Taxonomy" id="55601"/>
    <lineage>
        <taxon>Bacteria</taxon>
        <taxon>Pseudomonadati</taxon>
        <taxon>Pseudomonadota</taxon>
        <taxon>Gammaproteobacteria</taxon>
        <taxon>Vibrionales</taxon>
        <taxon>Vibrionaceae</taxon>
        <taxon>Vibrio</taxon>
    </lineage>
</organism>
<gene>
    <name evidence="2" type="ORF">EAY07_23660</name>
</gene>
<dbReference type="Proteomes" id="UP000722957">
    <property type="component" value="Unassembled WGS sequence"/>
</dbReference>
<dbReference type="AlphaFoldDB" id="A0ABD4KTH7"/>
<feature type="transmembrane region" description="Helical" evidence="1">
    <location>
        <begin position="66"/>
        <end position="88"/>
    </location>
</feature>
<feature type="non-terminal residue" evidence="2">
    <location>
        <position position="133"/>
    </location>
</feature>
<dbReference type="RefSeq" id="WP_194574221.1">
    <property type="nucleotide sequence ID" value="NZ_RDOM01000708.1"/>
</dbReference>
<keyword evidence="1" id="KW-1133">Transmembrane helix</keyword>
<reference evidence="2 3" key="1">
    <citation type="journal article" date="2021" name="PeerJ">
        <title>Analysis of 44 Vibrio anguillarum genomes reveals high genetic diversity.</title>
        <authorList>
            <person name="Hansen M.J."/>
            <person name="Dalsgaard I."/>
        </authorList>
    </citation>
    <scope>NUCLEOTIDE SEQUENCE [LARGE SCALE GENOMIC DNA]</scope>
    <source>
        <strain evidence="2 3">17-16730-2A</strain>
    </source>
</reference>
<evidence type="ECO:0000313" key="3">
    <source>
        <dbReference type="Proteomes" id="UP000722957"/>
    </source>
</evidence>
<name>A0ABD4KTH7_VIBAN</name>
<proteinExistence type="predicted"/>
<comment type="caution">
    <text evidence="2">The sequence shown here is derived from an EMBL/GenBank/DDBJ whole genome shotgun (WGS) entry which is preliminary data.</text>
</comment>
<dbReference type="EMBL" id="RDOM01000708">
    <property type="protein sequence ID" value="MBF4274946.1"/>
    <property type="molecule type" value="Genomic_DNA"/>
</dbReference>
<sequence length="133" mass="14534">EIPETGETIFRQHASIGDRKFTYTVISKKNNNSRKLIKNGEKYTTYDDLTTEEITEGGTTVFSATYVSTLVLLAAEFITGLTAAFCIAKVSQAVKTARAAITRDVGVVYRDADAAYKAALDKEINVIVRNSTS</sequence>
<keyword evidence="1" id="KW-0472">Membrane</keyword>
<protein>
    <submittedName>
        <fullName evidence="2">Uncharacterized protein</fullName>
    </submittedName>
</protein>
<evidence type="ECO:0000256" key="1">
    <source>
        <dbReference type="SAM" id="Phobius"/>
    </source>
</evidence>
<accession>A0ABD4KTH7</accession>
<evidence type="ECO:0000313" key="2">
    <source>
        <dbReference type="EMBL" id="MBF4274946.1"/>
    </source>
</evidence>
<keyword evidence="1" id="KW-0812">Transmembrane</keyword>